<accession>A0A919AQA1</accession>
<protein>
    <recommendedName>
        <fullName evidence="3">TIGR02444 family protein</fullName>
    </recommendedName>
</protein>
<keyword evidence="2" id="KW-1185">Reference proteome</keyword>
<proteinExistence type="predicted"/>
<evidence type="ECO:0000313" key="1">
    <source>
        <dbReference type="EMBL" id="GHF20259.1"/>
    </source>
</evidence>
<organism evidence="1 2">
    <name type="scientific">Kordiimonas sediminis</name>
    <dbReference type="NCBI Taxonomy" id="1735581"/>
    <lineage>
        <taxon>Bacteria</taxon>
        <taxon>Pseudomonadati</taxon>
        <taxon>Pseudomonadota</taxon>
        <taxon>Alphaproteobacteria</taxon>
        <taxon>Kordiimonadales</taxon>
        <taxon>Kordiimonadaceae</taxon>
        <taxon>Kordiimonas</taxon>
    </lineage>
</organism>
<evidence type="ECO:0000313" key="2">
    <source>
        <dbReference type="Proteomes" id="UP000630923"/>
    </source>
</evidence>
<dbReference type="InterPro" id="IPR012659">
    <property type="entry name" value="CHP02444"/>
</dbReference>
<gene>
    <name evidence="1" type="ORF">GCM10017044_13840</name>
</gene>
<comment type="caution">
    <text evidence="1">The sequence shown here is derived from an EMBL/GenBank/DDBJ whole genome shotgun (WGS) entry which is preliminary data.</text>
</comment>
<dbReference type="EMBL" id="BNCI01000001">
    <property type="protein sequence ID" value="GHF20259.1"/>
    <property type="molecule type" value="Genomic_DNA"/>
</dbReference>
<dbReference type="AlphaFoldDB" id="A0A919AQA1"/>
<name>A0A919AQA1_9PROT</name>
<reference evidence="1" key="2">
    <citation type="submission" date="2020-09" db="EMBL/GenBank/DDBJ databases">
        <authorList>
            <person name="Sun Q."/>
            <person name="Kim S."/>
        </authorList>
    </citation>
    <scope>NUCLEOTIDE SEQUENCE</scope>
    <source>
        <strain evidence="1">KCTC 42590</strain>
    </source>
</reference>
<reference evidence="1" key="1">
    <citation type="journal article" date="2014" name="Int. J. Syst. Evol. Microbiol.">
        <title>Complete genome sequence of Corynebacterium casei LMG S-19264T (=DSM 44701T), isolated from a smear-ripened cheese.</title>
        <authorList>
            <consortium name="US DOE Joint Genome Institute (JGI-PGF)"/>
            <person name="Walter F."/>
            <person name="Albersmeier A."/>
            <person name="Kalinowski J."/>
            <person name="Ruckert C."/>
        </authorList>
    </citation>
    <scope>NUCLEOTIDE SEQUENCE</scope>
    <source>
        <strain evidence="1">KCTC 42590</strain>
    </source>
</reference>
<sequence>MKDAFLDAQDRFGMDINLALLFLYLDQHNKHLTGDTIKELYSLSHHWQSVHLAPLRQRRRSAQGTADYDDLKAQELRLEKQEQKALVAACKPCDGSGRLAAEYLKSLALPQTLQAKLLKLKSQD</sequence>
<dbReference type="Pfam" id="PF09523">
    <property type="entry name" value="DUF2390"/>
    <property type="match status" value="1"/>
</dbReference>
<evidence type="ECO:0008006" key="3">
    <source>
        <dbReference type="Google" id="ProtNLM"/>
    </source>
</evidence>
<dbReference type="Proteomes" id="UP000630923">
    <property type="component" value="Unassembled WGS sequence"/>
</dbReference>